<dbReference type="EMBL" id="CAEZXS010000096">
    <property type="protein sequence ID" value="CAB4700097.1"/>
    <property type="molecule type" value="Genomic_DNA"/>
</dbReference>
<organism evidence="1">
    <name type="scientific">freshwater metagenome</name>
    <dbReference type="NCBI Taxonomy" id="449393"/>
    <lineage>
        <taxon>unclassified sequences</taxon>
        <taxon>metagenomes</taxon>
        <taxon>ecological metagenomes</taxon>
    </lineage>
</organism>
<sequence length="91" mass="9850">MALDWILSLLLSADKQHGSSVGDKVTDKGVRLFDTTQGLMQVDQVDTTAITVDESLHLGIPTAGLMAEMNSGIQELLHSDYWCHGLLLLLG</sequence>
<proteinExistence type="predicted"/>
<accession>A0A6J6PMU7</accession>
<evidence type="ECO:0000313" key="1">
    <source>
        <dbReference type="EMBL" id="CAB4700097.1"/>
    </source>
</evidence>
<reference evidence="1" key="1">
    <citation type="submission" date="2020-05" db="EMBL/GenBank/DDBJ databases">
        <authorList>
            <person name="Chiriac C."/>
            <person name="Salcher M."/>
            <person name="Ghai R."/>
            <person name="Kavagutti S V."/>
        </authorList>
    </citation>
    <scope>NUCLEOTIDE SEQUENCE</scope>
</reference>
<protein>
    <submittedName>
        <fullName evidence="1">Unannotated protein</fullName>
    </submittedName>
</protein>
<name>A0A6J6PMU7_9ZZZZ</name>
<gene>
    <name evidence="1" type="ORF">UFOPK2582_00904</name>
</gene>
<dbReference type="AlphaFoldDB" id="A0A6J6PMU7"/>